<feature type="signal peptide" evidence="1">
    <location>
        <begin position="1"/>
        <end position="27"/>
    </location>
</feature>
<evidence type="ECO:0000256" key="1">
    <source>
        <dbReference type="SAM" id="SignalP"/>
    </source>
</evidence>
<dbReference type="Proteomes" id="UP000190750">
    <property type="component" value="Unassembled WGS sequence"/>
</dbReference>
<accession>A0A1T1AR90</accession>
<dbReference type="OrthoDB" id="9814399at2"/>
<organism evidence="3 4">
    <name type="scientific">Rhodoferax fermentans</name>
    <dbReference type="NCBI Taxonomy" id="28066"/>
    <lineage>
        <taxon>Bacteria</taxon>
        <taxon>Pseudomonadati</taxon>
        <taxon>Pseudomonadota</taxon>
        <taxon>Betaproteobacteria</taxon>
        <taxon>Burkholderiales</taxon>
        <taxon>Comamonadaceae</taxon>
        <taxon>Rhodoferax</taxon>
    </lineage>
</organism>
<keyword evidence="1" id="KW-0732">Signal</keyword>
<name>A0A1T1AR90_RHOFE</name>
<dbReference type="InterPro" id="IPR019223">
    <property type="entry name" value="DUF2147"/>
</dbReference>
<dbReference type="Pfam" id="PF09917">
    <property type="entry name" value="DUF2147"/>
    <property type="match status" value="1"/>
</dbReference>
<dbReference type="RefSeq" id="WP_078364445.1">
    <property type="nucleotide sequence ID" value="NZ_MTJN01000002.1"/>
</dbReference>
<evidence type="ECO:0000259" key="2">
    <source>
        <dbReference type="Pfam" id="PF09917"/>
    </source>
</evidence>
<dbReference type="EMBL" id="MTJN01000002">
    <property type="protein sequence ID" value="OOV06629.1"/>
    <property type="molecule type" value="Genomic_DNA"/>
</dbReference>
<dbReference type="STRING" id="28066.RF819_07705"/>
<evidence type="ECO:0000313" key="3">
    <source>
        <dbReference type="EMBL" id="OOV06629.1"/>
    </source>
</evidence>
<dbReference type="Gene3D" id="2.40.128.520">
    <property type="match status" value="1"/>
</dbReference>
<protein>
    <recommendedName>
        <fullName evidence="2">DUF2147 domain-containing protein</fullName>
    </recommendedName>
</protein>
<feature type="chain" id="PRO_5013250255" description="DUF2147 domain-containing protein" evidence="1">
    <location>
        <begin position="28"/>
        <end position="152"/>
    </location>
</feature>
<keyword evidence="4" id="KW-1185">Reference proteome</keyword>
<dbReference type="AlphaFoldDB" id="A0A1T1AR90"/>
<reference evidence="3 4" key="1">
    <citation type="submission" date="2017-01" db="EMBL/GenBank/DDBJ databases">
        <title>Genome sequencing of Rhodoferax fermentans JCM 7819.</title>
        <authorList>
            <person name="Kim Y.J."/>
            <person name="Farh M.E.-A."/>
            <person name="Yang D.-C."/>
        </authorList>
    </citation>
    <scope>NUCLEOTIDE SEQUENCE [LARGE SCALE GENOMIC DNA]</scope>
    <source>
        <strain evidence="3 4">JCM 7819</strain>
    </source>
</reference>
<comment type="caution">
    <text evidence="3">The sequence shown here is derived from an EMBL/GenBank/DDBJ whole genome shotgun (WGS) entry which is preliminary data.</text>
</comment>
<sequence length="152" mass="16924">MKNRTLALIYKGLIAIVTVASCGLAAAQMTPVGSWYSIDDKTGEIKSLVVITEKDGVLTGRIDKLLRKNADQNAICKECTDDRKDQRTLGMEIIRGVKKAEGKDVWEDGKILDPENGKSYTLRLTPIEDGKKLEVRGSVLFISRTQTWLRVQ</sequence>
<gene>
    <name evidence="3" type="ORF">RF819_07705</name>
</gene>
<feature type="domain" description="DUF2147" evidence="2">
    <location>
        <begin position="33"/>
        <end position="150"/>
    </location>
</feature>
<dbReference type="PANTHER" id="PTHR36919:SF3">
    <property type="entry name" value="BLL5882 PROTEIN"/>
    <property type="match status" value="1"/>
</dbReference>
<proteinExistence type="predicted"/>
<dbReference type="PROSITE" id="PS51257">
    <property type="entry name" value="PROKAR_LIPOPROTEIN"/>
    <property type="match status" value="1"/>
</dbReference>
<evidence type="ECO:0000313" key="4">
    <source>
        <dbReference type="Proteomes" id="UP000190750"/>
    </source>
</evidence>
<dbReference type="PANTHER" id="PTHR36919">
    <property type="entry name" value="BLR1215 PROTEIN"/>
    <property type="match status" value="1"/>
</dbReference>